<evidence type="ECO:0008006" key="3">
    <source>
        <dbReference type="Google" id="ProtNLM"/>
    </source>
</evidence>
<reference evidence="1" key="2">
    <citation type="submission" date="2023-01" db="EMBL/GenBank/DDBJ databases">
        <title>Draft genome sequence of Sneathiella chinensis strain NBRC 103408.</title>
        <authorList>
            <person name="Sun Q."/>
            <person name="Mori K."/>
        </authorList>
    </citation>
    <scope>NUCLEOTIDE SEQUENCE</scope>
    <source>
        <strain evidence="1">NBRC 103408</strain>
    </source>
</reference>
<keyword evidence="2" id="KW-1185">Reference proteome</keyword>
<comment type="caution">
    <text evidence="1">The sequence shown here is derived from an EMBL/GenBank/DDBJ whole genome shotgun (WGS) entry which is preliminary data.</text>
</comment>
<evidence type="ECO:0000313" key="2">
    <source>
        <dbReference type="Proteomes" id="UP001161409"/>
    </source>
</evidence>
<proteinExistence type="predicted"/>
<protein>
    <recommendedName>
        <fullName evidence="3">Phytanoyl-CoA dioxygenase</fullName>
    </recommendedName>
</protein>
<dbReference type="InterPro" id="IPR008775">
    <property type="entry name" value="Phytyl_CoA_dOase-like"/>
</dbReference>
<dbReference type="PANTHER" id="PTHR20883:SF51">
    <property type="entry name" value="PHYTANOYL-COA HYDROXYLASE"/>
    <property type="match status" value="1"/>
</dbReference>
<reference evidence="1" key="1">
    <citation type="journal article" date="2014" name="Int. J. Syst. Evol. Microbiol.">
        <title>Complete genome of a new Firmicutes species belonging to the dominant human colonic microbiota ('Ruminococcus bicirculans') reveals two chromosomes and a selective capacity to utilize plant glucans.</title>
        <authorList>
            <consortium name="NISC Comparative Sequencing Program"/>
            <person name="Wegmann U."/>
            <person name="Louis P."/>
            <person name="Goesmann A."/>
            <person name="Henrissat B."/>
            <person name="Duncan S.H."/>
            <person name="Flint H.J."/>
        </authorList>
    </citation>
    <scope>NUCLEOTIDE SEQUENCE</scope>
    <source>
        <strain evidence="1">NBRC 103408</strain>
    </source>
</reference>
<sequence length="266" mass="29925">MPSRDRADYWAALCPELTIGQSSSQGPVPFSDADLERISEVFWEKGYLYLPPLLEREACRAIAQGMKALKSAGEPVPYIYLFDQPWQLFERLRVLIRHFLGPDYAVLPNLWAWYLDQPGQAGWPPHRDCSSETVFGAGADQILMSLSLWVPLDQATEENGCMYVVPRQQEALLQEPLTTDSLMPIATPLPADAGAVLGWPQDLVHWGGQYGEGAENPRVSLSFEFQSSHFDPLAEPLLHTDQPPTFAERLSLIEQQFDKYRHIAGL</sequence>
<dbReference type="EMBL" id="BSNF01000001">
    <property type="protein sequence ID" value="GLQ05647.1"/>
    <property type="molecule type" value="Genomic_DNA"/>
</dbReference>
<dbReference type="PANTHER" id="PTHR20883">
    <property type="entry name" value="PHYTANOYL-COA DIOXYGENASE DOMAIN CONTAINING 1"/>
    <property type="match status" value="1"/>
</dbReference>
<dbReference type="SUPFAM" id="SSF51197">
    <property type="entry name" value="Clavaminate synthase-like"/>
    <property type="match status" value="1"/>
</dbReference>
<accession>A0ABQ5U0K8</accession>
<name>A0ABQ5U0K8_9PROT</name>
<gene>
    <name evidence="1" type="ORF">GCM10007924_08680</name>
</gene>
<organism evidence="1 2">
    <name type="scientific">Sneathiella chinensis</name>
    <dbReference type="NCBI Taxonomy" id="349750"/>
    <lineage>
        <taxon>Bacteria</taxon>
        <taxon>Pseudomonadati</taxon>
        <taxon>Pseudomonadota</taxon>
        <taxon>Alphaproteobacteria</taxon>
        <taxon>Sneathiellales</taxon>
        <taxon>Sneathiellaceae</taxon>
        <taxon>Sneathiella</taxon>
    </lineage>
</organism>
<dbReference type="Pfam" id="PF05721">
    <property type="entry name" value="PhyH"/>
    <property type="match status" value="1"/>
</dbReference>
<dbReference type="Gene3D" id="2.60.120.620">
    <property type="entry name" value="q2cbj1_9rhob like domain"/>
    <property type="match status" value="1"/>
</dbReference>
<evidence type="ECO:0000313" key="1">
    <source>
        <dbReference type="EMBL" id="GLQ05647.1"/>
    </source>
</evidence>
<dbReference type="Proteomes" id="UP001161409">
    <property type="component" value="Unassembled WGS sequence"/>
</dbReference>
<dbReference type="RefSeq" id="WP_169559627.1">
    <property type="nucleotide sequence ID" value="NZ_BSNF01000001.1"/>
</dbReference>